<dbReference type="RefSeq" id="XP_015660605.1">
    <property type="nucleotide sequence ID" value="XM_015800598.1"/>
</dbReference>
<keyword evidence="3" id="KW-1185">Reference proteome</keyword>
<dbReference type="Proteomes" id="UP000037923">
    <property type="component" value="Unassembled WGS sequence"/>
</dbReference>
<name>A0A0M9G4V5_LEPPY</name>
<evidence type="ECO:0000313" key="3">
    <source>
        <dbReference type="Proteomes" id="UP000037923"/>
    </source>
</evidence>
<feature type="region of interest" description="Disordered" evidence="1">
    <location>
        <begin position="428"/>
        <end position="463"/>
    </location>
</feature>
<sequence>MMIGSSSAQRECEESISPQMSPTSVANPSPVPRKRQRSSTPSDAFSAPSASLPVAPSAEDAEWIAAREKFAAAQWRRGCLRLPFNDKPFVKDTPKSRLGNHPRSNNRDVVKAAWNCPTSTTATETPCISPNPWKLLRAVEAHTDTERAPVIQRLDPNGQRVNGSSSASDHEPPVPLSPQKWNAYWETYSQCCADELEDLALLLNAPSTDYRRVLLTLISTAVVTPLHSDSVDGVLQQPSTFVGDDSNGGRGQNGHQDSSNTRSSKSNSSSSRKLQDVPPLAPSTRSASLPALNSADERVEDARRSGSRAASVSSYSYSYSSYSSYSSSSSSLDDDNAAQPNDTDTMKFPALSTVLDDLIFAHVHHFGAVECIETRHSNVVTGRAAHTFVSVQFTTAEAAGLFYRWADGLSVENLVRSYWRYRRTLRSTEQQATSTGERNSVNESAATRTEQRSHLLRMSPENTTENDTIMQQRAVHEDLWWEAFVTRVSDARFQLVAKLAPHDPRVRTTRLLIGPNVMIATPLVTSLFTGLFHATHVEFDRTLRGFLINFADIDECRLALHALQCSLRAVFGITLSYR</sequence>
<feature type="compositionally biased region" description="Low complexity" evidence="1">
    <location>
        <begin position="258"/>
        <end position="272"/>
    </location>
</feature>
<feature type="region of interest" description="Disordered" evidence="1">
    <location>
        <begin position="154"/>
        <end position="178"/>
    </location>
</feature>
<dbReference type="OrthoDB" id="273658at2759"/>
<feature type="compositionally biased region" description="Low complexity" evidence="1">
    <location>
        <begin position="46"/>
        <end position="56"/>
    </location>
</feature>
<gene>
    <name evidence="2" type="ORF">ABB37_03295</name>
</gene>
<feature type="compositionally biased region" description="Polar residues" evidence="1">
    <location>
        <begin position="428"/>
        <end position="448"/>
    </location>
</feature>
<protein>
    <submittedName>
        <fullName evidence="2">Uncharacterized protein</fullName>
    </submittedName>
</protein>
<dbReference type="VEuPathDB" id="TriTrypDB:LpyrH10_05_1550"/>
<feature type="compositionally biased region" description="Basic and acidic residues" evidence="1">
    <location>
        <begin position="295"/>
        <end position="304"/>
    </location>
</feature>
<comment type="caution">
    <text evidence="2">The sequence shown here is derived from an EMBL/GenBank/DDBJ whole genome shotgun (WGS) entry which is preliminary data.</text>
</comment>
<dbReference type="OMA" id="TCCADEL"/>
<feature type="region of interest" description="Disordered" evidence="1">
    <location>
        <begin position="232"/>
        <end position="307"/>
    </location>
</feature>
<dbReference type="AlphaFoldDB" id="A0A0M9G4V5"/>
<dbReference type="GeneID" id="26903586"/>
<organism evidence="2 3">
    <name type="scientific">Leptomonas pyrrhocoris</name>
    <name type="common">Firebug parasite</name>
    <dbReference type="NCBI Taxonomy" id="157538"/>
    <lineage>
        <taxon>Eukaryota</taxon>
        <taxon>Discoba</taxon>
        <taxon>Euglenozoa</taxon>
        <taxon>Kinetoplastea</taxon>
        <taxon>Metakinetoplastina</taxon>
        <taxon>Trypanosomatida</taxon>
        <taxon>Trypanosomatidae</taxon>
        <taxon>Leishmaniinae</taxon>
        <taxon>Leptomonas</taxon>
    </lineage>
</organism>
<dbReference type="EMBL" id="LGTL01000005">
    <property type="protein sequence ID" value="KPA82166.1"/>
    <property type="molecule type" value="Genomic_DNA"/>
</dbReference>
<proteinExistence type="predicted"/>
<evidence type="ECO:0000256" key="1">
    <source>
        <dbReference type="SAM" id="MobiDB-lite"/>
    </source>
</evidence>
<feature type="compositionally biased region" description="Polar residues" evidence="1">
    <location>
        <begin position="16"/>
        <end position="27"/>
    </location>
</feature>
<reference evidence="2 3" key="1">
    <citation type="submission" date="2015-07" db="EMBL/GenBank/DDBJ databases">
        <title>High-quality genome of monoxenous trypanosomatid Leptomonas pyrrhocoris.</title>
        <authorList>
            <person name="Flegontov P."/>
            <person name="Butenko A."/>
            <person name="Firsov S."/>
            <person name="Vlcek C."/>
            <person name="Logacheva M.D."/>
            <person name="Field M."/>
            <person name="Filatov D."/>
            <person name="Flegontova O."/>
            <person name="Gerasimov E."/>
            <person name="Jackson A.P."/>
            <person name="Kelly S."/>
            <person name="Opperdoes F."/>
            <person name="O'Reilly A."/>
            <person name="Votypka J."/>
            <person name="Yurchenko V."/>
            <person name="Lukes J."/>
        </authorList>
    </citation>
    <scope>NUCLEOTIDE SEQUENCE [LARGE SCALE GENOMIC DNA]</scope>
    <source>
        <strain evidence="2">H10</strain>
    </source>
</reference>
<accession>A0A0M9G4V5</accession>
<evidence type="ECO:0000313" key="2">
    <source>
        <dbReference type="EMBL" id="KPA82166.1"/>
    </source>
</evidence>
<feature type="region of interest" description="Disordered" evidence="1">
    <location>
        <begin position="1"/>
        <end position="56"/>
    </location>
</feature>